<sequence length="81" mass="8812">MHVYNCRLVMIASHDFMVASPTVSDFLLAIGPGAERISLVDPAAKSTSGLHAKEEFGFNHDMGLTIPCDEVAFQNLTSMTR</sequence>
<dbReference type="AlphaFoldDB" id="A0A834SY50"/>
<protein>
    <submittedName>
        <fullName evidence="2">Auxin-responsive protein SAUR50-like</fullName>
    </submittedName>
</protein>
<accession>A0A834SY50</accession>
<name>A0A834SY50_9FABA</name>
<organism evidence="2 3">
    <name type="scientific">Senna tora</name>
    <dbReference type="NCBI Taxonomy" id="362788"/>
    <lineage>
        <taxon>Eukaryota</taxon>
        <taxon>Viridiplantae</taxon>
        <taxon>Streptophyta</taxon>
        <taxon>Embryophyta</taxon>
        <taxon>Tracheophyta</taxon>
        <taxon>Spermatophyta</taxon>
        <taxon>Magnoliopsida</taxon>
        <taxon>eudicotyledons</taxon>
        <taxon>Gunneridae</taxon>
        <taxon>Pentapetalae</taxon>
        <taxon>rosids</taxon>
        <taxon>fabids</taxon>
        <taxon>Fabales</taxon>
        <taxon>Fabaceae</taxon>
        <taxon>Caesalpinioideae</taxon>
        <taxon>Cassia clade</taxon>
        <taxon>Senna</taxon>
    </lineage>
</organism>
<reference evidence="2" key="1">
    <citation type="submission" date="2020-09" db="EMBL/GenBank/DDBJ databases">
        <title>Genome-Enabled Discovery of Anthraquinone Biosynthesis in Senna tora.</title>
        <authorList>
            <person name="Kang S.-H."/>
            <person name="Pandey R.P."/>
            <person name="Lee C.-M."/>
            <person name="Sim J.-S."/>
            <person name="Jeong J.-T."/>
            <person name="Choi B.-S."/>
            <person name="Jung M."/>
            <person name="Ginzburg D."/>
            <person name="Zhao K."/>
            <person name="Won S.Y."/>
            <person name="Oh T.-J."/>
            <person name="Yu Y."/>
            <person name="Kim N.-H."/>
            <person name="Lee O.R."/>
            <person name="Lee T.-H."/>
            <person name="Bashyal P."/>
            <person name="Kim T.-S."/>
            <person name="Lee W.-H."/>
            <person name="Kawkins C."/>
            <person name="Kim C.-K."/>
            <person name="Kim J.S."/>
            <person name="Ahn B.O."/>
            <person name="Rhee S.Y."/>
            <person name="Sohng J.K."/>
        </authorList>
    </citation>
    <scope>NUCLEOTIDE SEQUENCE</scope>
    <source>
        <tissue evidence="2">Leaf</tissue>
    </source>
</reference>
<evidence type="ECO:0000313" key="2">
    <source>
        <dbReference type="EMBL" id="KAF7811813.1"/>
    </source>
</evidence>
<dbReference type="Pfam" id="PF02519">
    <property type="entry name" value="Auxin_inducible"/>
    <property type="match status" value="1"/>
</dbReference>
<dbReference type="EMBL" id="JAAIUW010000010">
    <property type="protein sequence ID" value="KAF7811813.1"/>
    <property type="molecule type" value="Genomic_DNA"/>
</dbReference>
<proteinExistence type="inferred from homology"/>
<dbReference type="InterPro" id="IPR003676">
    <property type="entry name" value="SAUR_fam"/>
</dbReference>
<comment type="caution">
    <text evidence="2">The sequence shown here is derived from an EMBL/GenBank/DDBJ whole genome shotgun (WGS) entry which is preliminary data.</text>
</comment>
<gene>
    <name evidence="2" type="ORF">G2W53_032789</name>
</gene>
<dbReference type="Proteomes" id="UP000634136">
    <property type="component" value="Unassembled WGS sequence"/>
</dbReference>
<evidence type="ECO:0000313" key="3">
    <source>
        <dbReference type="Proteomes" id="UP000634136"/>
    </source>
</evidence>
<comment type="similarity">
    <text evidence="1">Belongs to the ARG7 family.</text>
</comment>
<keyword evidence="3" id="KW-1185">Reference proteome</keyword>
<dbReference type="GO" id="GO:0009733">
    <property type="term" value="P:response to auxin"/>
    <property type="evidence" value="ECO:0007669"/>
    <property type="project" value="InterPro"/>
</dbReference>
<evidence type="ECO:0000256" key="1">
    <source>
        <dbReference type="ARBA" id="ARBA00006974"/>
    </source>
</evidence>